<organism evidence="2 3">
    <name type="scientific">Vineibacter terrae</name>
    <dbReference type="NCBI Taxonomy" id="2586908"/>
    <lineage>
        <taxon>Bacteria</taxon>
        <taxon>Pseudomonadati</taxon>
        <taxon>Pseudomonadota</taxon>
        <taxon>Alphaproteobacteria</taxon>
        <taxon>Hyphomicrobiales</taxon>
        <taxon>Vineibacter</taxon>
    </lineage>
</organism>
<name>A0A5C8PAU7_9HYPH</name>
<dbReference type="Gene3D" id="3.40.50.10540">
    <property type="entry name" value="Crotonobetainyl-coa:carnitine coa-transferase, domain 1"/>
    <property type="match status" value="1"/>
</dbReference>
<dbReference type="InterPro" id="IPR003673">
    <property type="entry name" value="CoA-Trfase_fam_III"/>
</dbReference>
<evidence type="ECO:0000313" key="3">
    <source>
        <dbReference type="Proteomes" id="UP000321638"/>
    </source>
</evidence>
<dbReference type="EMBL" id="VDUZ01000051">
    <property type="protein sequence ID" value="TXL70929.1"/>
    <property type="molecule type" value="Genomic_DNA"/>
</dbReference>
<dbReference type="Proteomes" id="UP000321638">
    <property type="component" value="Unassembled WGS sequence"/>
</dbReference>
<keyword evidence="1 2" id="KW-0808">Transferase</keyword>
<keyword evidence="3" id="KW-1185">Reference proteome</keyword>
<gene>
    <name evidence="2" type="ORF">FHP25_32395</name>
</gene>
<dbReference type="PANTHER" id="PTHR48207">
    <property type="entry name" value="SUCCINATE--HYDROXYMETHYLGLUTARATE COA-TRANSFERASE"/>
    <property type="match status" value="1"/>
</dbReference>
<dbReference type="InterPro" id="IPR050483">
    <property type="entry name" value="CoA-transferase_III_domain"/>
</dbReference>
<reference evidence="2 3" key="1">
    <citation type="submission" date="2019-06" db="EMBL/GenBank/DDBJ databases">
        <title>New taxonomy in bacterial strain CC-CFT640, isolated from vineyard.</title>
        <authorList>
            <person name="Lin S.-Y."/>
            <person name="Tsai C.-F."/>
            <person name="Young C.-C."/>
        </authorList>
    </citation>
    <scope>NUCLEOTIDE SEQUENCE [LARGE SCALE GENOMIC DNA]</scope>
    <source>
        <strain evidence="2 3">CC-CFT640</strain>
    </source>
</reference>
<proteinExistence type="predicted"/>
<comment type="caution">
    <text evidence="2">The sequence shown here is derived from an EMBL/GenBank/DDBJ whole genome shotgun (WGS) entry which is preliminary data.</text>
</comment>
<dbReference type="InterPro" id="IPR023606">
    <property type="entry name" value="CoA-Trfase_III_dom_1_sf"/>
</dbReference>
<evidence type="ECO:0000313" key="2">
    <source>
        <dbReference type="EMBL" id="TXL70929.1"/>
    </source>
</evidence>
<dbReference type="SUPFAM" id="SSF89796">
    <property type="entry name" value="CoA-transferase family III (CaiB/BaiF)"/>
    <property type="match status" value="1"/>
</dbReference>
<dbReference type="OrthoDB" id="7457784at2"/>
<dbReference type="GO" id="GO:0008410">
    <property type="term" value="F:CoA-transferase activity"/>
    <property type="evidence" value="ECO:0007669"/>
    <property type="project" value="TreeGrafter"/>
</dbReference>
<dbReference type="RefSeq" id="WP_147851153.1">
    <property type="nucleotide sequence ID" value="NZ_VDUZ01000051.1"/>
</dbReference>
<protein>
    <submittedName>
        <fullName evidence="2">CoA transferase</fullName>
    </submittedName>
</protein>
<evidence type="ECO:0000256" key="1">
    <source>
        <dbReference type="ARBA" id="ARBA00022679"/>
    </source>
</evidence>
<dbReference type="PANTHER" id="PTHR48207:SF3">
    <property type="entry name" value="SUCCINATE--HYDROXYMETHYLGLUTARATE COA-TRANSFERASE"/>
    <property type="match status" value="1"/>
</dbReference>
<sequence length="373" mass="39793">MIPGILSGVKAVEFGQNLAGPYCGQILAFLGADVVKVERPEGDDARKWGPPFIEGDSTGFIALNRAKRSITVDLADPAQRKALVERIGQADVFVHNLRADVPAKFGIDGATLAQRFPHLIYADLGAFGHAGPWAQRPGYEPIIQAVAGLISLNGDPGGPPARVGVSIIDLSTGMWTAIGILAALWRKAQTGQGCVVNTSLFETGLMWASNHIAGYTTTGKVAPRQGTGHPSLTPYQAFECSDGPLMVCPGNDRLWRKFAEALGHPEWPDDPRFLTNPVRMQHRETLLGMIGDIMKREARAAWSARLDKLGVPNGPLNSVPDVMALAQVAALAMFSKPFADSPALFHGLPVSFDGQRAGDDSRAPRIGEHDGAA</sequence>
<accession>A0A5C8PAU7</accession>
<dbReference type="InterPro" id="IPR044855">
    <property type="entry name" value="CoA-Trfase_III_dom3_sf"/>
</dbReference>
<dbReference type="Pfam" id="PF02515">
    <property type="entry name" value="CoA_transf_3"/>
    <property type="match status" value="1"/>
</dbReference>
<dbReference type="AlphaFoldDB" id="A0A5C8PAU7"/>
<dbReference type="Gene3D" id="3.30.1540.10">
    <property type="entry name" value="formyl-coa transferase, domain 3"/>
    <property type="match status" value="1"/>
</dbReference>